<dbReference type="PANTHER" id="PTHR30329">
    <property type="entry name" value="STATOR ELEMENT OF FLAGELLAR MOTOR COMPLEX"/>
    <property type="match status" value="1"/>
</dbReference>
<dbReference type="PANTHER" id="PTHR30329:SF21">
    <property type="entry name" value="LIPOPROTEIN YIAD-RELATED"/>
    <property type="match status" value="1"/>
</dbReference>
<dbReference type="SUPFAM" id="SSF48452">
    <property type="entry name" value="TPR-like"/>
    <property type="match status" value="1"/>
</dbReference>
<reference evidence="6" key="1">
    <citation type="submission" date="2022-10" db="EMBL/GenBank/DDBJ databases">
        <title>Comparative genomics and taxonomic characterization of three novel marine species of genus Reichenbachiella exhibiting antioxidant and polysaccharide degradation activities.</title>
        <authorList>
            <person name="Muhammad N."/>
            <person name="Lee Y.-J."/>
            <person name="Ko J."/>
            <person name="Kim S.-G."/>
        </authorList>
    </citation>
    <scope>NUCLEOTIDE SEQUENCE</scope>
    <source>
        <strain evidence="6">Wsw4-B4</strain>
    </source>
</reference>
<dbReference type="InterPro" id="IPR050330">
    <property type="entry name" value="Bact_OuterMem_StrucFunc"/>
</dbReference>
<dbReference type="Pfam" id="PF00691">
    <property type="entry name" value="OmpA"/>
    <property type="match status" value="1"/>
</dbReference>
<dbReference type="Gene3D" id="2.120.10.30">
    <property type="entry name" value="TolB, C-terminal domain"/>
    <property type="match status" value="1"/>
</dbReference>
<dbReference type="PROSITE" id="PS51123">
    <property type="entry name" value="OMPA_2"/>
    <property type="match status" value="1"/>
</dbReference>
<dbReference type="InterPro" id="IPR011990">
    <property type="entry name" value="TPR-like_helical_dom_sf"/>
</dbReference>
<dbReference type="Proteomes" id="UP001062165">
    <property type="component" value="Chromosome"/>
</dbReference>
<dbReference type="InterPro" id="IPR011042">
    <property type="entry name" value="6-blade_b-propeller_TolB-like"/>
</dbReference>
<dbReference type="CDD" id="cd07185">
    <property type="entry name" value="OmpA_C-like"/>
    <property type="match status" value="1"/>
</dbReference>
<evidence type="ECO:0000256" key="3">
    <source>
        <dbReference type="ARBA" id="ARBA00023237"/>
    </source>
</evidence>
<dbReference type="EMBL" id="CP106735">
    <property type="protein sequence ID" value="UXX78949.1"/>
    <property type="molecule type" value="Genomic_DNA"/>
</dbReference>
<dbReference type="InterPro" id="IPR036737">
    <property type="entry name" value="OmpA-like_sf"/>
</dbReference>
<keyword evidence="3" id="KW-0998">Cell outer membrane</keyword>
<dbReference type="RefSeq" id="WP_263050693.1">
    <property type="nucleotide sequence ID" value="NZ_CP106735.1"/>
</dbReference>
<dbReference type="InterPro" id="IPR006664">
    <property type="entry name" value="OMP_bac"/>
</dbReference>
<dbReference type="SUPFAM" id="SSF103088">
    <property type="entry name" value="OmpA-like"/>
    <property type="match status" value="1"/>
</dbReference>
<organism evidence="6 7">
    <name type="scientific">Reichenbachiella carrageenanivorans</name>
    <dbReference type="NCBI Taxonomy" id="2979869"/>
    <lineage>
        <taxon>Bacteria</taxon>
        <taxon>Pseudomonadati</taxon>
        <taxon>Bacteroidota</taxon>
        <taxon>Cytophagia</taxon>
        <taxon>Cytophagales</taxon>
        <taxon>Reichenbachiellaceae</taxon>
        <taxon>Reichenbachiella</taxon>
    </lineage>
</organism>
<dbReference type="InterPro" id="IPR006665">
    <property type="entry name" value="OmpA-like"/>
</dbReference>
<dbReference type="InterPro" id="IPR011659">
    <property type="entry name" value="WD40"/>
</dbReference>
<keyword evidence="7" id="KW-1185">Reference proteome</keyword>
<comment type="subcellular location">
    <subcellularLocation>
        <location evidence="1">Cell outer membrane</location>
    </subcellularLocation>
</comment>
<gene>
    <name evidence="6" type="ORF">N7E81_16465</name>
</gene>
<sequence>MKEYILVCCLIIASLTAQGQYADIKYIGKSSLAKGDAEVANGSYAASIKYYKMATEEEPTNADAQLKLAKSYWKINDMLNAEKALAAYIKLQDEFDPEIIREYIEALASNKNYDKIKPWVAKYQAKAKESGIRIDRLDAFSNVEQFNKDSKYYTVSHLTVANDWSDMAPTYYKEGYLFISDRHEKVVIRSKTKKTQSNYLDIYYTKKRPDGGYMKPNRLQKKINTKYHEGPLCTYQNNSKVVLTRNNLNDKKKAQRSRTDDQNKLNLYFAEIENDNIKNISQFQYNSPEYNNAHPAVAEDGSYMIYASDQPGGLGGADLYITYATADGGWSEPENLGSKVNTKGSELYPSLTGNVLYFASNGQPGLGGMDVYKTVLTGKEPGKVTNLGSPVNSSKDDFGLITKTGREGYFVSNRRNELYDVIYSYTYTKKTDDKLIAHVYAIDTISNQVLSNTAINVVDTRNNQFLAPFEVRSDTFTYVLDTGVEYSVIAARQQYFTNQKVFFSGSEINDELDWPVPLDSMAVGKSIRLDDIYYDFDKATLRDSSKYQLNYLIVMLQDNPTMKAELHSHTDTRGSESYNMKLSKKRAKSVVDYMVTAGINKDRLVPVGFGESKPLVDCAPGECTEEDHQLNRRTELLVTDL</sequence>
<proteinExistence type="predicted"/>
<name>A0ABY6CZT3_9BACT</name>
<feature type="domain" description="OmpA-like" evidence="5">
    <location>
        <begin position="523"/>
        <end position="641"/>
    </location>
</feature>
<dbReference type="PRINTS" id="PR01021">
    <property type="entry name" value="OMPADOMAIN"/>
</dbReference>
<evidence type="ECO:0000256" key="1">
    <source>
        <dbReference type="ARBA" id="ARBA00004442"/>
    </source>
</evidence>
<dbReference type="Gene3D" id="1.25.40.10">
    <property type="entry name" value="Tetratricopeptide repeat domain"/>
    <property type="match status" value="1"/>
</dbReference>
<protein>
    <submittedName>
        <fullName evidence="6">OmpA family protein</fullName>
    </submittedName>
</protein>
<accession>A0ABY6CZT3</accession>
<keyword evidence="2 4" id="KW-0472">Membrane</keyword>
<evidence type="ECO:0000256" key="2">
    <source>
        <dbReference type="ARBA" id="ARBA00023136"/>
    </source>
</evidence>
<evidence type="ECO:0000256" key="4">
    <source>
        <dbReference type="PROSITE-ProRule" id="PRU00473"/>
    </source>
</evidence>
<evidence type="ECO:0000313" key="6">
    <source>
        <dbReference type="EMBL" id="UXX78949.1"/>
    </source>
</evidence>
<dbReference type="Pfam" id="PF07676">
    <property type="entry name" value="PD40"/>
    <property type="match status" value="1"/>
</dbReference>
<evidence type="ECO:0000259" key="5">
    <source>
        <dbReference type="PROSITE" id="PS51123"/>
    </source>
</evidence>
<evidence type="ECO:0000313" key="7">
    <source>
        <dbReference type="Proteomes" id="UP001062165"/>
    </source>
</evidence>
<dbReference type="SUPFAM" id="SSF82171">
    <property type="entry name" value="DPP6 N-terminal domain-like"/>
    <property type="match status" value="1"/>
</dbReference>
<dbReference type="Gene3D" id="3.30.1330.60">
    <property type="entry name" value="OmpA-like domain"/>
    <property type="match status" value="1"/>
</dbReference>